<keyword evidence="1" id="KW-0175">Coiled coil</keyword>
<reference evidence="4 5" key="1">
    <citation type="journal article" date="2022" name="Environ. Microbiol. Rep.">
        <title>Eco-phylogenetic analyses reveal divergent evolution of vitamin B12 metabolism in the marine bacterial family 'Psychromonadaceae'.</title>
        <authorList>
            <person name="Jin X."/>
            <person name="Yang Y."/>
            <person name="Cao H."/>
            <person name="Gao B."/>
            <person name="Zhao Z."/>
        </authorList>
    </citation>
    <scope>NUCLEOTIDE SEQUENCE [LARGE SCALE GENOMIC DNA]</scope>
    <source>
        <strain evidence="4 5">MKS20</strain>
    </source>
</reference>
<sequence>MSDQTVAENEQDLAAVAQGGAYQVIRARLNQQGAELEQKTQQLNQARLEEFGREDMHVLGRVRVRTENNCQARDIVCAGDYLLFGYNVFIGLKQEIKISDVFGLYKLNQTEAGYEMHAEPMAGSFLDNGRFEQDFTELYTYYKEARLLRLAVRDGKLLASFQIGLKLSDVRVFRWSISSDGQTIEYIDNRGDRDLQPPNQYDFEWRECTRENEVAGRFPHMNILDTLFVETTQGDLTIKIENNTNSGLGIYAEDVVDDNQSLDDARFCYAEVGSLILLKILPYREETWRYLVYNRNTETVVRIDNIGHACIQLPENHGIIFPGGYYLQNGEYKTFDDDITGLEYKRTIKSPNGEDVLYVFYEPVEGKVGLYSYNLINKSLENPLFGHGYAALADGRVVLFYAEDEPTRVHPMQIWQTPYCSDFYASTQPSKQSFFGKIGNAELVRGISELFSTVKAINNQAVSIKLYGELIKNVNRMFDSYHWMNAPQVNGIDPLLRQISETSELVLDEFEKVETIRQQAQQALQQAQQKQASIISALTPDSWQTPELFVGGLDSLRKQKGHLLTIKSMRYMDEQKIAEMSKKLEQEEAQLSQKTVDFLAKDASLAPYNDKLDQLNQELESVVSVAELEPVAEKLELMASGLDLLSELMATLKVNDATVRTRIIDTISEIYGRLNQTKASAKHKKSSLGSAESLAQFSAQFKLFSQSITNALGLANTPEKADEQLSRLLVQLEELESQFSEQEEFLTDILTKREEVIESFEAHRQRMVETRQRKASTLKDAAERILASITRRVQKFTELDELNTFFASDALALKIYDLVSQLRALDDSVKADDIEAKFKNSKDQAVRSLRDKSEIFEDGGNVIKLGPRHKFTVNTQELDLTLLPKDDKLVFHLTGTDYFDVADDEALNRLKPFWPQEIESETADVYRAEYLVKQILDAAERNENGLTLEALRLAQTDEQQLNQLVKDFAAPRYKEGYERGIHDHDASLILAQLLPALTGADVLKYPPLSRGFAAIYWANNQQEPQQQTWVERAKSALRMEALFSSSDAKQLLEREIKQAQQAFAQQFELPVDDTAIDLASRYLVQELAKEPVVFSSSKYATHLADELKRAMDTASWNSYQHTLEKLKGQIGQRWALTQAWLQALVSNKKMQPYQGYIPEAIALINSEGRVSRRVLDINLDFTVNGLMGQHARIKDRSLTLSLDNFLQRLEHHQQVVLPGYNEFLQVRSQVAQHQKAQLRLSEFKARPLSSFVRNKLINDAYLPIIGDNLAKQMGTVGDTKRTDLMGLLMLISPPGYGKTTLMEYIASRLGLIFMKINCPSIGHEVDSLDPAQAPNATAKAELIKLNLGLEMGNNVMLYLDDIQHTNPEFLQKFISLCDGTRRIEGIWQGQPKTYDLRGKKFCVIMAGNPYTESGEAFQIPDMLANRADIYNLGDILGGMDEAFALSYLENAMTSNPVLAPLATRSQQDIYKLVNMAKGNQVDSSELEHGYSGAELNELTGVLTKLLRIQEVVLSVNQSYIASAAQADKYRQEPPFKLQGSYRNMNKMAEKVSSVMNEDELMQLIEDHYLGEAQMLAAGAEENLLKLAELRGNMTAEQAQRWQQIKADFIKHKTLGGDGDMTLKAVSQLLDINANLTGINDTLSQTRYRFKRTTTETGKTQVSISKKPKHEQSK</sequence>
<dbReference type="InterPro" id="IPR003593">
    <property type="entry name" value="AAA+_ATPase"/>
</dbReference>
<dbReference type="Pfam" id="PF12458">
    <property type="entry name" value="DUF3686"/>
    <property type="match status" value="1"/>
</dbReference>
<dbReference type="EMBL" id="JAIMJA010000002">
    <property type="protein sequence ID" value="MCE2593823.1"/>
    <property type="molecule type" value="Genomic_DNA"/>
</dbReference>
<dbReference type="RefSeq" id="WP_233051401.1">
    <property type="nucleotide sequence ID" value="NZ_JAIMJA010000002.1"/>
</dbReference>
<evidence type="ECO:0000313" key="4">
    <source>
        <dbReference type="EMBL" id="MCE2593823.1"/>
    </source>
</evidence>
<dbReference type="Proteomes" id="UP001201273">
    <property type="component" value="Unassembled WGS sequence"/>
</dbReference>
<dbReference type="InterPro" id="IPR020958">
    <property type="entry name" value="DUF3686"/>
</dbReference>
<keyword evidence="5" id="KW-1185">Reference proteome</keyword>
<feature type="coiled-coil region" evidence="1">
    <location>
        <begin position="577"/>
        <end position="629"/>
    </location>
</feature>
<dbReference type="SUPFAM" id="SSF52540">
    <property type="entry name" value="P-loop containing nucleoside triphosphate hydrolases"/>
    <property type="match status" value="1"/>
</dbReference>
<dbReference type="Gene3D" id="3.40.50.300">
    <property type="entry name" value="P-loop containing nucleotide triphosphate hydrolases"/>
    <property type="match status" value="1"/>
</dbReference>
<comment type="caution">
    <text evidence="4">The sequence shown here is derived from an EMBL/GenBank/DDBJ whole genome shotgun (WGS) entry which is preliminary data.</text>
</comment>
<name>A0ABS8W7U2_9GAMM</name>
<gene>
    <name evidence="4" type="ORF">K6Y31_03235</name>
</gene>
<accession>A0ABS8W7U2</accession>
<dbReference type="Pfam" id="PF07728">
    <property type="entry name" value="AAA_5"/>
    <property type="match status" value="1"/>
</dbReference>
<evidence type="ECO:0000259" key="3">
    <source>
        <dbReference type="SMART" id="SM00382"/>
    </source>
</evidence>
<dbReference type="Pfam" id="PF25472">
    <property type="entry name" value="DUF7902"/>
    <property type="match status" value="1"/>
</dbReference>
<dbReference type="SMART" id="SM00382">
    <property type="entry name" value="AAA"/>
    <property type="match status" value="1"/>
</dbReference>
<feature type="domain" description="AAA+ ATPase" evidence="3">
    <location>
        <begin position="1284"/>
        <end position="1433"/>
    </location>
</feature>
<feature type="region of interest" description="Disordered" evidence="2">
    <location>
        <begin position="1653"/>
        <end position="1673"/>
    </location>
</feature>
<dbReference type="InterPro" id="IPR057224">
    <property type="entry name" value="DUF7902"/>
</dbReference>
<feature type="compositionally biased region" description="Polar residues" evidence="2">
    <location>
        <begin position="1654"/>
        <end position="1663"/>
    </location>
</feature>
<evidence type="ECO:0000256" key="2">
    <source>
        <dbReference type="SAM" id="MobiDB-lite"/>
    </source>
</evidence>
<evidence type="ECO:0000256" key="1">
    <source>
        <dbReference type="SAM" id="Coils"/>
    </source>
</evidence>
<dbReference type="InterPro" id="IPR027417">
    <property type="entry name" value="P-loop_NTPase"/>
</dbReference>
<proteinExistence type="predicted"/>
<organism evidence="4 5">
    <name type="scientific">Motilimonas cestriensis</name>
    <dbReference type="NCBI Taxonomy" id="2742685"/>
    <lineage>
        <taxon>Bacteria</taxon>
        <taxon>Pseudomonadati</taxon>
        <taxon>Pseudomonadota</taxon>
        <taxon>Gammaproteobacteria</taxon>
        <taxon>Alteromonadales</taxon>
        <taxon>Alteromonadales genera incertae sedis</taxon>
        <taxon>Motilimonas</taxon>
    </lineage>
</organism>
<protein>
    <submittedName>
        <fullName evidence="4">DNA repair ATPase</fullName>
    </submittedName>
</protein>
<evidence type="ECO:0000313" key="5">
    <source>
        <dbReference type="Proteomes" id="UP001201273"/>
    </source>
</evidence>
<dbReference type="InterPro" id="IPR011704">
    <property type="entry name" value="ATPase_dyneun-rel_AAA"/>
</dbReference>